<protein>
    <submittedName>
        <fullName evidence="1">Uncharacterized protein</fullName>
    </submittedName>
</protein>
<dbReference type="Proteomes" id="UP001642487">
    <property type="component" value="Chromosome 2"/>
</dbReference>
<reference evidence="1 2" key="1">
    <citation type="submission" date="2024-03" db="EMBL/GenBank/DDBJ databases">
        <authorList>
            <person name="Gkanogiannis A."/>
            <person name="Becerra Lopez-Lavalle L."/>
        </authorList>
    </citation>
    <scope>NUCLEOTIDE SEQUENCE [LARGE SCALE GENOMIC DNA]</scope>
</reference>
<gene>
    <name evidence="1" type="ORF">CITCOLO1_LOCUS7369</name>
</gene>
<name>A0ABP0Y548_9ROSI</name>
<evidence type="ECO:0000313" key="2">
    <source>
        <dbReference type="Proteomes" id="UP001642487"/>
    </source>
</evidence>
<evidence type="ECO:0000313" key="1">
    <source>
        <dbReference type="EMBL" id="CAK9315570.1"/>
    </source>
</evidence>
<dbReference type="EMBL" id="OZ021736">
    <property type="protein sequence ID" value="CAK9315570.1"/>
    <property type="molecule type" value="Genomic_DNA"/>
</dbReference>
<proteinExistence type="predicted"/>
<organism evidence="1 2">
    <name type="scientific">Citrullus colocynthis</name>
    <name type="common">colocynth</name>
    <dbReference type="NCBI Taxonomy" id="252529"/>
    <lineage>
        <taxon>Eukaryota</taxon>
        <taxon>Viridiplantae</taxon>
        <taxon>Streptophyta</taxon>
        <taxon>Embryophyta</taxon>
        <taxon>Tracheophyta</taxon>
        <taxon>Spermatophyta</taxon>
        <taxon>Magnoliopsida</taxon>
        <taxon>eudicotyledons</taxon>
        <taxon>Gunneridae</taxon>
        <taxon>Pentapetalae</taxon>
        <taxon>rosids</taxon>
        <taxon>fabids</taxon>
        <taxon>Cucurbitales</taxon>
        <taxon>Cucurbitaceae</taxon>
        <taxon>Benincaseae</taxon>
        <taxon>Citrullus</taxon>
    </lineage>
</organism>
<accession>A0ABP0Y548</accession>
<keyword evidence="2" id="KW-1185">Reference proteome</keyword>
<sequence length="81" mass="8705">MTLPLSLRDFFSSVTGVWFDGSRGKKLCGSVILSFDKQISKGRAILCLLAVNLQLLSLFCNSSGLVDIVGELLGVVSVDQQ</sequence>